<evidence type="ECO:0000313" key="3">
    <source>
        <dbReference type="Proteomes" id="UP001195483"/>
    </source>
</evidence>
<dbReference type="AlphaFoldDB" id="A0AAE0S0D4"/>
<reference evidence="2" key="1">
    <citation type="journal article" date="2021" name="Genome Biol. Evol.">
        <title>A High-Quality Reference Genome for a Parasitic Bivalve with Doubly Uniparental Inheritance (Bivalvia: Unionida).</title>
        <authorList>
            <person name="Smith C.H."/>
        </authorList>
    </citation>
    <scope>NUCLEOTIDE SEQUENCE</scope>
    <source>
        <strain evidence="2">CHS0354</strain>
    </source>
</reference>
<keyword evidence="1" id="KW-0812">Transmembrane</keyword>
<organism evidence="2 3">
    <name type="scientific">Potamilus streckersoni</name>
    <dbReference type="NCBI Taxonomy" id="2493646"/>
    <lineage>
        <taxon>Eukaryota</taxon>
        <taxon>Metazoa</taxon>
        <taxon>Spiralia</taxon>
        <taxon>Lophotrochozoa</taxon>
        <taxon>Mollusca</taxon>
        <taxon>Bivalvia</taxon>
        <taxon>Autobranchia</taxon>
        <taxon>Heteroconchia</taxon>
        <taxon>Palaeoheterodonta</taxon>
        <taxon>Unionida</taxon>
        <taxon>Unionoidea</taxon>
        <taxon>Unionidae</taxon>
        <taxon>Ambleminae</taxon>
        <taxon>Lampsilini</taxon>
        <taxon>Potamilus</taxon>
    </lineage>
</organism>
<evidence type="ECO:0000313" key="2">
    <source>
        <dbReference type="EMBL" id="KAK3583041.1"/>
    </source>
</evidence>
<keyword evidence="1" id="KW-1133">Transmembrane helix</keyword>
<feature type="transmembrane region" description="Helical" evidence="1">
    <location>
        <begin position="31"/>
        <end position="51"/>
    </location>
</feature>
<accession>A0AAE0S0D4</accession>
<feature type="non-terminal residue" evidence="2">
    <location>
        <position position="61"/>
    </location>
</feature>
<gene>
    <name evidence="2" type="ORF">CHS0354_003975</name>
</gene>
<keyword evidence="1" id="KW-0472">Membrane</keyword>
<sequence>MLDHTLFCCIYAKSSLEVEKIRLARGREYPLRADISIFLLIFLLSGGPLLTDAKAGSEDCF</sequence>
<comment type="caution">
    <text evidence="2">The sequence shown here is derived from an EMBL/GenBank/DDBJ whole genome shotgun (WGS) entry which is preliminary data.</text>
</comment>
<name>A0AAE0S0D4_9BIVA</name>
<dbReference type="EMBL" id="JAEAOA010000312">
    <property type="protein sequence ID" value="KAK3583041.1"/>
    <property type="molecule type" value="Genomic_DNA"/>
</dbReference>
<proteinExistence type="predicted"/>
<reference evidence="2" key="3">
    <citation type="submission" date="2023-05" db="EMBL/GenBank/DDBJ databases">
        <authorList>
            <person name="Smith C.H."/>
        </authorList>
    </citation>
    <scope>NUCLEOTIDE SEQUENCE</scope>
    <source>
        <strain evidence="2">CHS0354</strain>
        <tissue evidence="2">Mantle</tissue>
    </source>
</reference>
<reference evidence="2" key="2">
    <citation type="journal article" date="2021" name="Genome Biol. Evol.">
        <title>Developing a high-quality reference genome for a parasitic bivalve with doubly uniparental inheritance (Bivalvia: Unionida).</title>
        <authorList>
            <person name="Smith C.H."/>
        </authorList>
    </citation>
    <scope>NUCLEOTIDE SEQUENCE</scope>
    <source>
        <strain evidence="2">CHS0354</strain>
        <tissue evidence="2">Mantle</tissue>
    </source>
</reference>
<dbReference type="Proteomes" id="UP001195483">
    <property type="component" value="Unassembled WGS sequence"/>
</dbReference>
<evidence type="ECO:0000256" key="1">
    <source>
        <dbReference type="SAM" id="Phobius"/>
    </source>
</evidence>
<keyword evidence="3" id="KW-1185">Reference proteome</keyword>
<protein>
    <submittedName>
        <fullName evidence="2">Uncharacterized protein</fullName>
    </submittedName>
</protein>